<evidence type="ECO:0000313" key="7">
    <source>
        <dbReference type="Proteomes" id="UP000283678"/>
    </source>
</evidence>
<evidence type="ECO:0000256" key="4">
    <source>
        <dbReference type="ARBA" id="ARBA00022989"/>
    </source>
</evidence>
<evidence type="ECO:0000256" key="3">
    <source>
        <dbReference type="ARBA" id="ARBA00022824"/>
    </source>
</evidence>
<dbReference type="GO" id="GO:0006488">
    <property type="term" value="P:dolichol-linked oligosaccharide biosynthetic process"/>
    <property type="evidence" value="ECO:0007669"/>
    <property type="project" value="InterPro"/>
</dbReference>
<keyword evidence="2" id="KW-0812">Transmembrane</keyword>
<keyword evidence="4" id="KW-1133">Transmembrane helix</keyword>
<keyword evidence="5" id="KW-0472">Membrane</keyword>
<dbReference type="NCBIfam" id="NF041549">
    <property type="entry name" value="PssD"/>
    <property type="match status" value="1"/>
</dbReference>
<dbReference type="PANTHER" id="PTHR12154:SF4">
    <property type="entry name" value="UDP-N-ACETYLGLUCOSAMINE TRANSFERASE SUBUNIT ALG14 HOMOLOG"/>
    <property type="match status" value="1"/>
</dbReference>
<dbReference type="SUPFAM" id="SSF53756">
    <property type="entry name" value="UDP-Glycosyltransferase/glycogen phosphorylase"/>
    <property type="match status" value="1"/>
</dbReference>
<gene>
    <name evidence="6" type="ORF">DWW04_01575</name>
</gene>
<comment type="caution">
    <text evidence="6">The sequence shown here is derived from an EMBL/GenBank/DDBJ whole genome shotgun (WGS) entry which is preliminary data.</text>
</comment>
<evidence type="ECO:0000256" key="5">
    <source>
        <dbReference type="ARBA" id="ARBA00023136"/>
    </source>
</evidence>
<comment type="subcellular location">
    <subcellularLocation>
        <location evidence="1">Endoplasmic reticulum membrane</location>
        <topology evidence="1">Single-pass membrane protein</topology>
    </subcellularLocation>
</comment>
<dbReference type="Pfam" id="PF08660">
    <property type="entry name" value="Alg14"/>
    <property type="match status" value="1"/>
</dbReference>
<dbReference type="PANTHER" id="PTHR12154">
    <property type="entry name" value="GLYCOSYL TRANSFERASE-RELATED"/>
    <property type="match status" value="1"/>
</dbReference>
<dbReference type="Proteomes" id="UP000283678">
    <property type="component" value="Unassembled WGS sequence"/>
</dbReference>
<dbReference type="EMBL" id="QRZL01000001">
    <property type="protein sequence ID" value="RGV81665.1"/>
    <property type="molecule type" value="Genomic_DNA"/>
</dbReference>
<evidence type="ECO:0000256" key="2">
    <source>
        <dbReference type="ARBA" id="ARBA00022692"/>
    </source>
</evidence>
<dbReference type="InterPro" id="IPR013969">
    <property type="entry name" value="Oligosacch_biosynth_Alg14"/>
</dbReference>
<sequence length="153" mass="17899">MKKICLVSSCGGHFMELMQILPAVKDYDFYIVTERNVASKINVEKYRHYYLLQQERKNLSFIFKFTFNFIISLVYVLRENPSLIITTGAGASYPTCRWGKLLGKKVIYIESFAKLNNKSVTGKMVYPFADYFLVQWPEMKEIYPNALYHGTVY</sequence>
<organism evidence="6 7">
    <name type="scientific">Phocaeicola dorei</name>
    <dbReference type="NCBI Taxonomy" id="357276"/>
    <lineage>
        <taxon>Bacteria</taxon>
        <taxon>Pseudomonadati</taxon>
        <taxon>Bacteroidota</taxon>
        <taxon>Bacteroidia</taxon>
        <taxon>Bacteroidales</taxon>
        <taxon>Bacteroidaceae</taxon>
        <taxon>Phocaeicola</taxon>
    </lineage>
</organism>
<keyword evidence="3" id="KW-0256">Endoplasmic reticulum</keyword>
<dbReference type="RefSeq" id="WP_118428976.1">
    <property type="nucleotide sequence ID" value="NZ_QRZL01000001.1"/>
</dbReference>
<proteinExistence type="predicted"/>
<dbReference type="Gene3D" id="3.40.50.2000">
    <property type="entry name" value="Glycogen Phosphorylase B"/>
    <property type="match status" value="1"/>
</dbReference>
<evidence type="ECO:0000256" key="1">
    <source>
        <dbReference type="ARBA" id="ARBA00004389"/>
    </source>
</evidence>
<reference evidence="6 7" key="1">
    <citation type="submission" date="2018-08" db="EMBL/GenBank/DDBJ databases">
        <title>A genome reference for cultivated species of the human gut microbiota.</title>
        <authorList>
            <person name="Zou Y."/>
            <person name="Xue W."/>
            <person name="Luo G."/>
        </authorList>
    </citation>
    <scope>NUCLEOTIDE SEQUENCE [LARGE SCALE GENOMIC DNA]</scope>
    <source>
        <strain evidence="6 7">AF14-1AC</strain>
    </source>
</reference>
<protein>
    <submittedName>
        <fullName evidence="6">Polysaccharide biosynthesis protein</fullName>
    </submittedName>
</protein>
<evidence type="ECO:0000313" key="6">
    <source>
        <dbReference type="EMBL" id="RGV81665.1"/>
    </source>
</evidence>
<dbReference type="GO" id="GO:0004577">
    <property type="term" value="F:N-acetylglucosaminyldiphosphodolichol N-acetylglucosaminyltransferase activity"/>
    <property type="evidence" value="ECO:0007669"/>
    <property type="project" value="TreeGrafter"/>
</dbReference>
<dbReference type="AlphaFoldDB" id="A0A412ZKT8"/>
<accession>A0A412ZKT8</accession>
<name>A0A412ZKT8_9BACT</name>